<keyword evidence="1" id="KW-0677">Repeat</keyword>
<dbReference type="AlphaFoldDB" id="A0A067MNR5"/>
<dbReference type="SUPFAM" id="SSF49562">
    <property type="entry name" value="C2 domain (Calcium/lipid-binding domain, CaLB)"/>
    <property type="match status" value="1"/>
</dbReference>
<dbReference type="PANTHER" id="PTHR10039:SF16">
    <property type="entry name" value="GPI INOSITOL-DEACYLASE"/>
    <property type="match status" value="1"/>
</dbReference>
<dbReference type="InterPro" id="IPR027417">
    <property type="entry name" value="P-loop_NTPase"/>
</dbReference>
<evidence type="ECO:0000313" key="5">
    <source>
        <dbReference type="Proteomes" id="UP000027195"/>
    </source>
</evidence>
<dbReference type="HOGENOM" id="CLU_000288_6_13_1"/>
<dbReference type="EMBL" id="KL198043">
    <property type="protein sequence ID" value="KDQ13532.1"/>
    <property type="molecule type" value="Genomic_DNA"/>
</dbReference>
<dbReference type="Gene3D" id="3.40.50.300">
    <property type="entry name" value="P-loop containing nucleotide triphosphate hydrolases"/>
    <property type="match status" value="1"/>
</dbReference>
<evidence type="ECO:0000256" key="2">
    <source>
        <dbReference type="SAM" id="MobiDB-lite"/>
    </source>
</evidence>
<dbReference type="InterPro" id="IPR000008">
    <property type="entry name" value="C2_dom"/>
</dbReference>
<dbReference type="Proteomes" id="UP000027195">
    <property type="component" value="Unassembled WGS sequence"/>
</dbReference>
<dbReference type="Pfam" id="PF00168">
    <property type="entry name" value="C2"/>
    <property type="match status" value="1"/>
</dbReference>
<dbReference type="InterPro" id="IPR056884">
    <property type="entry name" value="NPHP3-like_N"/>
</dbReference>
<feature type="region of interest" description="Disordered" evidence="2">
    <location>
        <begin position="1"/>
        <end position="27"/>
    </location>
</feature>
<dbReference type="STRING" id="930990.A0A067MNR5"/>
<feature type="domain" description="C2" evidence="3">
    <location>
        <begin position="15"/>
        <end position="133"/>
    </location>
</feature>
<dbReference type="Pfam" id="PF24883">
    <property type="entry name" value="NPHP3_N"/>
    <property type="match status" value="1"/>
</dbReference>
<reference evidence="5" key="1">
    <citation type="journal article" date="2014" name="Proc. Natl. Acad. Sci. U.S.A.">
        <title>Extensive sampling of basidiomycete genomes demonstrates inadequacy of the white-rot/brown-rot paradigm for wood decay fungi.</title>
        <authorList>
            <person name="Riley R."/>
            <person name="Salamov A.A."/>
            <person name="Brown D.W."/>
            <person name="Nagy L.G."/>
            <person name="Floudas D."/>
            <person name="Held B.W."/>
            <person name="Levasseur A."/>
            <person name="Lombard V."/>
            <person name="Morin E."/>
            <person name="Otillar R."/>
            <person name="Lindquist E.A."/>
            <person name="Sun H."/>
            <person name="LaButti K.M."/>
            <person name="Schmutz J."/>
            <person name="Jabbour D."/>
            <person name="Luo H."/>
            <person name="Baker S.E."/>
            <person name="Pisabarro A.G."/>
            <person name="Walton J.D."/>
            <person name="Blanchette R.A."/>
            <person name="Henrissat B."/>
            <person name="Martin F."/>
            <person name="Cullen D."/>
            <person name="Hibbett D.S."/>
            <person name="Grigoriev I.V."/>
        </authorList>
    </citation>
    <scope>NUCLEOTIDE SEQUENCE [LARGE SCALE GENOMIC DNA]</scope>
    <source>
        <strain evidence="5">FD-172 SS1</strain>
    </source>
</reference>
<accession>A0A067MNR5</accession>
<dbReference type="InParanoid" id="A0A067MNR5"/>
<keyword evidence="5" id="KW-1185">Reference proteome</keyword>
<evidence type="ECO:0000313" key="4">
    <source>
        <dbReference type="EMBL" id="KDQ13532.1"/>
    </source>
</evidence>
<feature type="compositionally biased region" description="Polar residues" evidence="2">
    <location>
        <begin position="9"/>
        <end position="27"/>
    </location>
</feature>
<protein>
    <recommendedName>
        <fullName evidence="3">C2 domain-containing protein</fullName>
    </recommendedName>
</protein>
<evidence type="ECO:0000256" key="1">
    <source>
        <dbReference type="ARBA" id="ARBA00022737"/>
    </source>
</evidence>
<dbReference type="OrthoDB" id="163438at2759"/>
<dbReference type="PROSITE" id="PS50004">
    <property type="entry name" value="C2"/>
    <property type="match status" value="1"/>
</dbReference>
<dbReference type="CDD" id="cd00030">
    <property type="entry name" value="C2"/>
    <property type="match status" value="1"/>
</dbReference>
<gene>
    <name evidence="4" type="ORF">BOTBODRAFT_370115</name>
</gene>
<proteinExistence type="predicted"/>
<name>A0A067MNR5_BOTB1</name>
<dbReference type="SUPFAM" id="SSF52540">
    <property type="entry name" value="P-loop containing nucleoside triphosphate hydrolases"/>
    <property type="match status" value="1"/>
</dbReference>
<dbReference type="InterPro" id="IPR035892">
    <property type="entry name" value="C2_domain_sf"/>
</dbReference>
<dbReference type="PANTHER" id="PTHR10039">
    <property type="entry name" value="AMELOGENIN"/>
    <property type="match status" value="1"/>
</dbReference>
<organism evidence="4 5">
    <name type="scientific">Botryobasidium botryosum (strain FD-172 SS1)</name>
    <dbReference type="NCBI Taxonomy" id="930990"/>
    <lineage>
        <taxon>Eukaryota</taxon>
        <taxon>Fungi</taxon>
        <taxon>Dikarya</taxon>
        <taxon>Basidiomycota</taxon>
        <taxon>Agaricomycotina</taxon>
        <taxon>Agaricomycetes</taxon>
        <taxon>Cantharellales</taxon>
        <taxon>Botryobasidiaceae</taxon>
        <taxon>Botryobasidium</taxon>
    </lineage>
</organism>
<dbReference type="Gene3D" id="2.60.40.150">
    <property type="entry name" value="C2 domain"/>
    <property type="match status" value="1"/>
</dbReference>
<evidence type="ECO:0000259" key="3">
    <source>
        <dbReference type="PROSITE" id="PS50004"/>
    </source>
</evidence>
<dbReference type="SMART" id="SM00239">
    <property type="entry name" value="C2"/>
    <property type="match status" value="1"/>
</dbReference>
<sequence>MALRAWQPHLSTMAQPSDTTYNNATRPDTASKLRITISSASNLPHTSVIRKDPKAFVVLRALDQTWKTKVAERSRSPRRDEEFDLRGDSSSVLKVELKVIRRWFVFPPREQLVGVAEVQFQQLREKQRCAYEENSDYVTLDIQVSSSSEPYPSISIRVHKGLAAPTPIIDTALASVSSARDNIQKMRVGPALSTVPTGASDAGSSAQDAAKALGSAKEVKAFYKTTLASVEGFVKMVDAFAEIHPYAKAAWTALSAGYKIAKSQKERDDALSELLESMATALDLVCRFDRTALHKDDKDVILKVAKKTNECALFIKAYTSTKSFALRAAKGIFSDSGDEITRFKKDFDLLRKNVDTGAILSVTEGLSRVNDELYGVEESVRIIEQNVDRVAQTVILDKLPYAEGATWDSDRVCLPNTREALLDDIWQWIKPPDDSDGTRIFCLTGVAGSGKSAIAHTVAQRCSEEGLLASSFFFSRDVAERNNPSKLLSTMARDLAWDPRIREHISILESDQSLATAPLSRQFGPLIQGPCVRYLSETPRVAVIDGLDEGSSPELLQLFRDSVPKLPRSFRLFVTSRETEVIERYLSKSAHVHLQTIDLHAGANLGDIRVFIQHGCRDIATVHHLGEDWPGDELMDKLFDMAGGLFQWVSVVLQALELSYNPAKELERLLAGSQTGLEAEGKMDNIYSQILQACGWNSLDFKRDYDLVMGAILAVKRPLSASALQTLRPEIASVSKVLARLAALLTGWRHPHQPVRILHLSLRDFLAARASSSVPFYICEKEHSRRIGLLCLAFINETLKPDTPGVGYLESNSQGIPNVSKGEISEELRLSLSSYSDHSFLLN</sequence>